<gene>
    <name evidence="2" type="ORF">ACFPIJ_00270</name>
</gene>
<accession>A0ABV9VIY5</accession>
<organism evidence="2 3">
    <name type="scientific">Dactylosporangium cerinum</name>
    <dbReference type="NCBI Taxonomy" id="1434730"/>
    <lineage>
        <taxon>Bacteria</taxon>
        <taxon>Bacillati</taxon>
        <taxon>Actinomycetota</taxon>
        <taxon>Actinomycetes</taxon>
        <taxon>Micromonosporales</taxon>
        <taxon>Micromonosporaceae</taxon>
        <taxon>Dactylosporangium</taxon>
    </lineage>
</organism>
<proteinExistence type="predicted"/>
<reference evidence="3" key="1">
    <citation type="journal article" date="2019" name="Int. J. Syst. Evol. Microbiol.">
        <title>The Global Catalogue of Microorganisms (GCM) 10K type strain sequencing project: providing services to taxonomists for standard genome sequencing and annotation.</title>
        <authorList>
            <consortium name="The Broad Institute Genomics Platform"/>
            <consortium name="The Broad Institute Genome Sequencing Center for Infectious Disease"/>
            <person name="Wu L."/>
            <person name="Ma J."/>
        </authorList>
    </citation>
    <scope>NUCLEOTIDE SEQUENCE [LARGE SCALE GENOMIC DNA]</scope>
    <source>
        <strain evidence="3">CGMCC 4.7152</strain>
    </source>
</reference>
<feature type="region of interest" description="Disordered" evidence="1">
    <location>
        <begin position="94"/>
        <end position="156"/>
    </location>
</feature>
<keyword evidence="3" id="KW-1185">Reference proteome</keyword>
<dbReference type="RefSeq" id="WP_380112455.1">
    <property type="nucleotide sequence ID" value="NZ_JBHSIU010000001.1"/>
</dbReference>
<dbReference type="EMBL" id="JBHSIU010000001">
    <property type="protein sequence ID" value="MFC4996262.1"/>
    <property type="molecule type" value="Genomic_DNA"/>
</dbReference>
<evidence type="ECO:0000256" key="1">
    <source>
        <dbReference type="SAM" id="MobiDB-lite"/>
    </source>
</evidence>
<evidence type="ECO:0000313" key="3">
    <source>
        <dbReference type="Proteomes" id="UP001595912"/>
    </source>
</evidence>
<name>A0ABV9VIY5_9ACTN</name>
<dbReference type="Proteomes" id="UP001595912">
    <property type="component" value="Unassembled WGS sequence"/>
</dbReference>
<protein>
    <submittedName>
        <fullName evidence="2">Uncharacterized protein</fullName>
    </submittedName>
</protein>
<feature type="compositionally biased region" description="Pro residues" evidence="1">
    <location>
        <begin position="147"/>
        <end position="156"/>
    </location>
</feature>
<comment type="caution">
    <text evidence="2">The sequence shown here is derived from an EMBL/GenBank/DDBJ whole genome shotgun (WGS) entry which is preliminary data.</text>
</comment>
<evidence type="ECO:0000313" key="2">
    <source>
        <dbReference type="EMBL" id="MFC4996262.1"/>
    </source>
</evidence>
<sequence length="156" mass="17761">MVFVPNKNTPIPDHNGPILVWDATTGLCIAYCAAIHEWRQQMYENDGDYTWWHVFRCADDCMPEDYEKDLIAKVVEHQQVCNPDGTPVDELVRAAGGAGRPPRQYRVSRRTVRSALQSAWPEPRKPLPPRPSKLDEFKPIMTLTPHPAQPRGPTHP</sequence>